<reference evidence="2" key="5">
    <citation type="journal article" date="2017" name="Genome Announc.">
        <title>Complete Circularized Genome Sequences of Four Strains of Elizabethkingia anophelis, Including Two Novel Strains Isolated from Wild-Caught Anopheles sinensis.</title>
        <authorList>
            <person name="Pei D."/>
            <person name="Nicholson A.C."/>
            <person name="Jiang J."/>
            <person name="Chen H."/>
            <person name="Whitney A.M."/>
            <person name="Villarma A."/>
            <person name="Bell M."/>
            <person name="Humrighouse B."/>
            <person name="Rowe L.A."/>
            <person name="Sheth M."/>
            <person name="Batra D."/>
            <person name="Juieng P."/>
            <person name="Loparev V.N."/>
            <person name="McQuiston J.R."/>
            <person name="Lan Y."/>
            <person name="Ma Y."/>
            <person name="Xu J."/>
        </authorList>
    </citation>
    <scope>NUCLEOTIDE SEQUENCE</scope>
</reference>
<dbReference type="InterPro" id="IPR023210">
    <property type="entry name" value="NADP_OxRdtase_dom"/>
</dbReference>
<accession>A0A455ZEF9</accession>
<gene>
    <name evidence="2" type="primary">ICEEaII(7)_F3543_81269_80961</name>
</gene>
<reference evidence="2" key="1">
    <citation type="journal article" date="2014" name="Genome Biol. Evol.">
        <title>Comparative genomic analysis of malaria mosquito vector-associated novel pathogen Elizabethkingia anophelis.</title>
        <authorList>
            <person name="Teo J."/>
            <person name="Tan S.Y."/>
            <person name="Liu Y."/>
            <person name="Tay M."/>
            <person name="Ding Y."/>
            <person name="Li Y."/>
            <person name="Kjelleberg S."/>
            <person name="Givskov M."/>
            <person name="Lin R.T."/>
            <person name="Yang L."/>
        </authorList>
    </citation>
    <scope>NUCLEOTIDE SEQUENCE</scope>
</reference>
<dbReference type="EMBL" id="BK010601">
    <property type="protein sequence ID" value="DAC75227.1"/>
    <property type="molecule type" value="Genomic_DNA"/>
</dbReference>
<dbReference type="Gene3D" id="3.20.20.100">
    <property type="entry name" value="NADP-dependent oxidoreductase domain"/>
    <property type="match status" value="1"/>
</dbReference>
<dbReference type="SUPFAM" id="SSF51430">
    <property type="entry name" value="NAD(P)-linked oxidoreductase"/>
    <property type="match status" value="1"/>
</dbReference>
<dbReference type="AlphaFoldDB" id="A0A455ZEF9"/>
<reference evidence="2" key="2">
    <citation type="journal article" date="2014" name="PLoS ONE">
        <title>Insights from the genome annotation of Elizabethkingia anophelis from the malaria vector Anopheles gambiae.</title>
        <authorList>
            <person name="Kukutla P."/>
            <person name="Lindberg B.G."/>
            <person name="Pei D."/>
            <person name="Rayl M."/>
            <person name="Yu W."/>
            <person name="Steritz M."/>
            <person name="Faye I."/>
            <person name="Xu J."/>
        </authorList>
    </citation>
    <scope>NUCLEOTIDE SEQUENCE</scope>
</reference>
<dbReference type="InterPro" id="IPR050523">
    <property type="entry name" value="AKR_Detox_Biosynth"/>
</dbReference>
<name>A0A455ZEF9_9FLAO</name>
<proteinExistence type="predicted"/>
<evidence type="ECO:0000259" key="1">
    <source>
        <dbReference type="Pfam" id="PF00248"/>
    </source>
</evidence>
<feature type="domain" description="NADP-dependent oxidoreductase" evidence="1">
    <location>
        <begin position="1"/>
        <end position="99"/>
    </location>
</feature>
<reference evidence="2" key="6">
    <citation type="journal article" date="2017" name="Nat. Commun.">
        <title>Evolutionary dynamics and genomic features of the Elizabethkingia anophelis 2015 to 2016 Wisconsin outbreak strain.</title>
        <authorList>
            <person name="Perrin A."/>
            <person name="Larsonneur E."/>
            <person name="Nicholson A.C."/>
            <person name="Edwards D.J."/>
            <person name="Gundlach K.M."/>
            <person name="Whitney A.M."/>
            <person name="Gulvik C.A."/>
            <person name="Bell M.E."/>
            <person name="Rendueles O."/>
            <person name="Cury J."/>
            <person name="Hugon P."/>
            <person name="Clermont D."/>
            <person name="Enouf V."/>
            <person name="Loparev V."/>
            <person name="Juieng P."/>
            <person name="Monson T."/>
            <person name="Warshauer D."/>
            <person name="Elbadawi L.I."/>
            <person name="Walters M.S."/>
            <person name="Crist M.B."/>
            <person name="Noble-Wang J."/>
            <person name="Borlaug G."/>
            <person name="Rocha E.P.C."/>
            <person name="Criscuolo A."/>
            <person name="Touchon M."/>
            <person name="Davis J.P."/>
            <person name="Holt K.E."/>
            <person name="McQuiston J.R."/>
            <person name="Brisse S."/>
        </authorList>
    </citation>
    <scope>NUCLEOTIDE SEQUENCE</scope>
</reference>
<dbReference type="PANTHER" id="PTHR43364:SF6">
    <property type="entry name" value="OXIDOREDUCTASE-RELATED"/>
    <property type="match status" value="1"/>
</dbReference>
<sequence length="102" mass="10791">MAAGFLTGKYRSEVDLGKSARGGNALKYLNEKGLGVLAALDEVADKHKVQQSTVALAWLLVQPHIGAPIASATSKSQLETLFAAPELKLDNEDLALLDTTSK</sequence>
<evidence type="ECO:0000313" key="2">
    <source>
        <dbReference type="EMBL" id="DAC75227.1"/>
    </source>
</evidence>
<reference evidence="2" key="7">
    <citation type="journal article" date="2017" name="Sci. Rep.">
        <title>Genomic features, phylogenetic relationships, and comparative genomics of Elizabethkingia anophelis strain EM361-97 isolated in Taiwan.</title>
        <authorList>
            <person name="Lin J.N."/>
            <person name="Lai C.H."/>
            <person name="Yang C.H."/>
            <person name="Huang Y.H."/>
            <person name="Lin H.H."/>
        </authorList>
    </citation>
    <scope>NUCLEOTIDE SEQUENCE</scope>
</reference>
<reference evidence="2" key="8">
    <citation type="journal article" date="2018" name="J. ISSAAS">
        <title>In Silico Identification of Three Types of Integrative and Conjugative Elements (ICEs) in Elizabethkingia anophelis Strains Isolated from Around the World.</title>
        <authorList>
            <person name="Xu J."/>
            <person name="Pei D."/>
            <person name="Nicholson A."/>
            <person name="Lan Y."/>
            <person name="Xia Q."/>
        </authorList>
    </citation>
    <scope>NUCLEOTIDE SEQUENCE</scope>
</reference>
<dbReference type="InterPro" id="IPR036812">
    <property type="entry name" value="NAD(P)_OxRdtase_dom_sf"/>
</dbReference>
<organism evidence="2">
    <name type="scientific">Elizabethkingia anophelis</name>
    <dbReference type="NCBI Taxonomy" id="1117645"/>
    <lineage>
        <taxon>Bacteria</taxon>
        <taxon>Pseudomonadati</taxon>
        <taxon>Bacteroidota</taxon>
        <taxon>Flavobacteriia</taxon>
        <taxon>Flavobacteriales</taxon>
        <taxon>Weeksellaceae</taxon>
        <taxon>Elizabethkingia</taxon>
    </lineage>
</organism>
<protein>
    <submittedName>
        <fullName evidence="2">Putative oxidoreductase</fullName>
    </submittedName>
</protein>
<dbReference type="GO" id="GO:0005829">
    <property type="term" value="C:cytosol"/>
    <property type="evidence" value="ECO:0007669"/>
    <property type="project" value="TreeGrafter"/>
</dbReference>
<reference evidence="2" key="3">
    <citation type="journal article" date="2016" name="Genome Announc.">
        <title>Complete Genome Sequences of Four Strains from the 2015-2016 Elizabethkingia anophelis Outbreak.</title>
        <authorList>
            <person name="Nicholson A.C."/>
            <person name="Whitney A.M."/>
            <person name="Emery B.D."/>
            <person name="Bell M.E."/>
            <person name="Gartin J.T."/>
            <person name="Humrighouse B.W."/>
            <person name="Loparev V.N."/>
            <person name="Batra D."/>
            <person name="Sheth M."/>
            <person name="Rowe L.A."/>
            <person name="Juieng P."/>
            <person name="Knipe K."/>
            <person name="Gulvik C."/>
            <person name="McQuiston J.R."/>
        </authorList>
    </citation>
    <scope>NUCLEOTIDE SEQUENCE</scope>
</reference>
<dbReference type="Pfam" id="PF00248">
    <property type="entry name" value="Aldo_ket_red"/>
    <property type="match status" value="1"/>
</dbReference>
<dbReference type="PANTHER" id="PTHR43364">
    <property type="entry name" value="NADH-SPECIFIC METHYLGLYOXAL REDUCTASE-RELATED"/>
    <property type="match status" value="1"/>
</dbReference>
<reference evidence="2" key="4">
    <citation type="journal article" date="2016" name="Sci. Rep.">
        <title>Genomic epidemiology and global diversity of the emerging bacterial pathogen Elizabethkingia anophelis.</title>
        <authorList>
            <person name="Breurec S."/>
            <person name="Criscuolo A."/>
            <person name="Diancourt L."/>
            <person name="Rendueles O."/>
            <person name="Vandenbogaert M."/>
            <person name="Passet V."/>
            <person name="Caro V."/>
            <person name="Rocha E.P."/>
            <person name="Touchon M."/>
            <person name="Brisse S."/>
        </authorList>
    </citation>
    <scope>NUCLEOTIDE SEQUENCE</scope>
</reference>